<feature type="domain" description="Reverse transcriptase" evidence="2">
    <location>
        <begin position="746"/>
        <end position="925"/>
    </location>
</feature>
<dbReference type="InterPro" id="IPR043502">
    <property type="entry name" value="DNA/RNA_pol_sf"/>
</dbReference>
<dbReference type="EMBL" id="QGNW01000010">
    <property type="protein sequence ID" value="RVX18826.1"/>
    <property type="molecule type" value="Genomic_DNA"/>
</dbReference>
<dbReference type="InterPro" id="IPR043128">
    <property type="entry name" value="Rev_trsase/Diguanyl_cyclase"/>
</dbReference>
<dbReference type="SUPFAM" id="SSF56672">
    <property type="entry name" value="DNA/RNA polymerases"/>
    <property type="match status" value="1"/>
</dbReference>
<dbReference type="InterPro" id="IPR053134">
    <property type="entry name" value="RNA-dir_DNA_polymerase"/>
</dbReference>
<proteinExistence type="predicted"/>
<dbReference type="Pfam" id="PF00078">
    <property type="entry name" value="RVT_1"/>
    <property type="match status" value="1"/>
</dbReference>
<dbReference type="Proteomes" id="UP000288805">
    <property type="component" value="Unassembled WGS sequence"/>
</dbReference>
<dbReference type="PROSITE" id="PS50878">
    <property type="entry name" value="RT_POL"/>
    <property type="match status" value="1"/>
</dbReference>
<sequence length="1046" mass="118419">MAPKRTQVVHDNKGNNKIVIAQLTHDAVTGPMTRSKAKSTSSLSTKQTSEFTCLLKPVRTHDEYQPLITLASLGAKSHSPRSMGKLSSTLRDFGDKSPCSVTHANSSTSSYSGSPTRMSKEENYSNHSDSFTSPFSMTMPVMVTNTTSVEEQLAEMARAIAKVTKTVEEKDMQIASLINKLRHKYKMRDMITNTIRAQYGGPSQSTLMYSKPYIKRIDNLRMPMGYQPPKFQSFDGKGNPKQHVAHFVETCNNAGTGGDLLVKLASKKVIELPECKRPEEMGRVNDPNYCHYHRIVSHPVEKCLVLKDFIMKLAKQERIHLDLNEVVESNHATVTFGSFDLVPLHIPLKRLGACASTIQHRRGRHEWNTQQHLEKKEKKNPRRKQAIVQIDDLLVQKLITPITLGEYFPLGFFDKKVTISTHMVSCNETSKEDELSEDEESILGVESRKTKEEDGCFKFYQEGVKKVEADTKPFTEVESYFADAKFYIENEAIEEVLLATIPSIGKAKLKGKVEQYEGFNPKAYKSLAKAGYDFISSSQLGELSPKTTAKTKKTKASTQHITVEDMEESSGSNPPPRISVFGRIEAPITRASVFTRLGDFNQSNKGCPKDVEESLTHTSYHATVQVDSNSQFSEDEPGEAPQVFEDGGQATVDELKELNLGTNENPRSIYVSMLLSPSEEKSYFELLLDYKDVFAWSYKEMPGLDPKVTVHQLMVKHGVRPIKQAQRRFRPKLVLQIEAEIDKLIEAGFIREEKYSTWIANIVPVKKKNGQIRVCVDFRDLNNACPKDDFPLPIIELMIDATTGHEALSFMDGSSGYNQIQMAPRDEELTAFRTPKGIYCYKVMSFGLKNASATYQRAMQKIFDDMLYKNVECYVDDLVVKSRKREDHLQDLRMVFDRLRRYQLKMNPLKCAFGVTSGKFLGFIVRHRGIEVDQSKIAAIRDMPELRNLQELRSLQGRLAFIRRFISNLAGRCQPFNRLMKKDVPFVWDEACHNAFEIIKKYLANPPILGVPMAGKPLILYIATQESSLGALLAQENEENKERALY</sequence>
<organism evidence="3 4">
    <name type="scientific">Vitis vinifera</name>
    <name type="common">Grape</name>
    <dbReference type="NCBI Taxonomy" id="29760"/>
    <lineage>
        <taxon>Eukaryota</taxon>
        <taxon>Viridiplantae</taxon>
        <taxon>Streptophyta</taxon>
        <taxon>Embryophyta</taxon>
        <taxon>Tracheophyta</taxon>
        <taxon>Spermatophyta</taxon>
        <taxon>Magnoliopsida</taxon>
        <taxon>eudicotyledons</taxon>
        <taxon>Gunneridae</taxon>
        <taxon>Pentapetalae</taxon>
        <taxon>rosids</taxon>
        <taxon>Vitales</taxon>
        <taxon>Vitaceae</taxon>
        <taxon>Viteae</taxon>
        <taxon>Vitis</taxon>
    </lineage>
</organism>
<evidence type="ECO:0000313" key="4">
    <source>
        <dbReference type="Proteomes" id="UP000288805"/>
    </source>
</evidence>
<dbReference type="PANTHER" id="PTHR24559">
    <property type="entry name" value="TRANSPOSON TY3-I GAG-POL POLYPROTEIN"/>
    <property type="match status" value="1"/>
</dbReference>
<gene>
    <name evidence="3" type="primary">TY3B-I_500</name>
    <name evidence="3" type="ORF">CK203_007004</name>
</gene>
<dbReference type="AlphaFoldDB" id="A0A438KC91"/>
<dbReference type="PANTHER" id="PTHR24559:SF439">
    <property type="entry name" value="RETROTRANSPOSON, UNCLASSIFIED-LIKE PROTEIN"/>
    <property type="match status" value="1"/>
</dbReference>
<dbReference type="Gene3D" id="3.10.10.10">
    <property type="entry name" value="HIV Type 1 Reverse Transcriptase, subunit A, domain 1"/>
    <property type="match status" value="1"/>
</dbReference>
<reference evidence="3 4" key="1">
    <citation type="journal article" date="2018" name="PLoS Genet.">
        <title>Population sequencing reveals clonal diversity and ancestral inbreeding in the grapevine cultivar Chardonnay.</title>
        <authorList>
            <person name="Roach M.J."/>
            <person name="Johnson D.L."/>
            <person name="Bohlmann J."/>
            <person name="van Vuuren H.J."/>
            <person name="Jones S.J."/>
            <person name="Pretorius I.S."/>
            <person name="Schmidt S.A."/>
            <person name="Borneman A.R."/>
        </authorList>
    </citation>
    <scope>NUCLEOTIDE SEQUENCE [LARGE SCALE GENOMIC DNA]</scope>
    <source>
        <strain evidence="4">cv. Chardonnay</strain>
        <tissue evidence="3">Leaf</tissue>
    </source>
</reference>
<dbReference type="InterPro" id="IPR000477">
    <property type="entry name" value="RT_dom"/>
</dbReference>
<protein>
    <submittedName>
        <fullName evidence="3">Transposon Ty3-I Gag-Pol polyprotein</fullName>
    </submittedName>
</protein>
<dbReference type="Gene3D" id="3.30.70.270">
    <property type="match status" value="2"/>
</dbReference>
<feature type="region of interest" description="Disordered" evidence="1">
    <location>
        <begin position="77"/>
        <end position="131"/>
    </location>
</feature>
<dbReference type="Pfam" id="PF17919">
    <property type="entry name" value="RT_RNaseH_2"/>
    <property type="match status" value="1"/>
</dbReference>
<accession>A0A438KC91</accession>
<comment type="caution">
    <text evidence="3">The sequence shown here is derived from an EMBL/GenBank/DDBJ whole genome shotgun (WGS) entry which is preliminary data.</text>
</comment>
<dbReference type="CDD" id="cd01647">
    <property type="entry name" value="RT_LTR"/>
    <property type="match status" value="1"/>
</dbReference>
<feature type="compositionally biased region" description="Low complexity" evidence="1">
    <location>
        <begin position="99"/>
        <end position="117"/>
    </location>
</feature>
<name>A0A438KC91_VITVI</name>
<feature type="region of interest" description="Disordered" evidence="1">
    <location>
        <begin position="551"/>
        <end position="578"/>
    </location>
</feature>
<evidence type="ECO:0000313" key="3">
    <source>
        <dbReference type="EMBL" id="RVX18826.1"/>
    </source>
</evidence>
<evidence type="ECO:0000256" key="1">
    <source>
        <dbReference type="SAM" id="MobiDB-lite"/>
    </source>
</evidence>
<dbReference type="InterPro" id="IPR041577">
    <property type="entry name" value="RT_RNaseH_2"/>
</dbReference>
<evidence type="ECO:0000259" key="2">
    <source>
        <dbReference type="PROSITE" id="PS50878"/>
    </source>
</evidence>